<dbReference type="EMBL" id="JABFAF010000001">
    <property type="protein sequence ID" value="MBA0847465.1"/>
    <property type="molecule type" value="Genomic_DNA"/>
</dbReference>
<protein>
    <recommendedName>
        <fullName evidence="4">Reverse transcriptase zinc-binding domain-containing protein</fullName>
    </recommendedName>
</protein>
<sequence length="120" mass="13763">MSSYKILKEDTWNPRYEKWKSALKNPGPQRVCFFIWTILKQRLLSNVERVKRGLAVVALVLLMDIILKTFCIFLGIIGCYKPLFGEQIIKNWVLINNDGAVQLDSGNAAVRRVVHDENGD</sequence>
<name>A0A7J9KLV9_GOSSC</name>
<evidence type="ECO:0000313" key="3">
    <source>
        <dbReference type="Proteomes" id="UP000593576"/>
    </source>
</evidence>
<evidence type="ECO:0000256" key="1">
    <source>
        <dbReference type="SAM" id="Phobius"/>
    </source>
</evidence>
<dbReference type="Proteomes" id="UP000593576">
    <property type="component" value="Unassembled WGS sequence"/>
</dbReference>
<comment type="caution">
    <text evidence="2">The sequence shown here is derived from an EMBL/GenBank/DDBJ whole genome shotgun (WGS) entry which is preliminary data.</text>
</comment>
<reference evidence="2 3" key="1">
    <citation type="journal article" date="2019" name="Genome Biol. Evol.">
        <title>Insights into the evolution of the New World diploid cottons (Gossypium, subgenus Houzingenia) based on genome sequencing.</title>
        <authorList>
            <person name="Grover C.E."/>
            <person name="Arick M.A. 2nd"/>
            <person name="Thrash A."/>
            <person name="Conover J.L."/>
            <person name="Sanders W.S."/>
            <person name="Peterson D.G."/>
            <person name="Frelichowski J.E."/>
            <person name="Scheffler J.A."/>
            <person name="Scheffler B.E."/>
            <person name="Wendel J.F."/>
        </authorList>
    </citation>
    <scope>NUCLEOTIDE SEQUENCE [LARGE SCALE GENOMIC DNA]</scope>
    <source>
        <strain evidence="2">1</strain>
        <tissue evidence="2">Leaf</tissue>
    </source>
</reference>
<dbReference type="OrthoDB" id="1752219at2759"/>
<keyword evidence="3" id="KW-1185">Reference proteome</keyword>
<keyword evidence="1" id="KW-0812">Transmembrane</keyword>
<organism evidence="2 3">
    <name type="scientific">Gossypium schwendimanii</name>
    <name type="common">Cotton</name>
    <dbReference type="NCBI Taxonomy" id="34291"/>
    <lineage>
        <taxon>Eukaryota</taxon>
        <taxon>Viridiplantae</taxon>
        <taxon>Streptophyta</taxon>
        <taxon>Embryophyta</taxon>
        <taxon>Tracheophyta</taxon>
        <taxon>Spermatophyta</taxon>
        <taxon>Magnoliopsida</taxon>
        <taxon>eudicotyledons</taxon>
        <taxon>Gunneridae</taxon>
        <taxon>Pentapetalae</taxon>
        <taxon>rosids</taxon>
        <taxon>malvids</taxon>
        <taxon>Malvales</taxon>
        <taxon>Malvaceae</taxon>
        <taxon>Malvoideae</taxon>
        <taxon>Gossypium</taxon>
    </lineage>
</organism>
<keyword evidence="1" id="KW-1133">Transmembrane helix</keyword>
<evidence type="ECO:0008006" key="4">
    <source>
        <dbReference type="Google" id="ProtNLM"/>
    </source>
</evidence>
<keyword evidence="1" id="KW-0472">Membrane</keyword>
<proteinExistence type="predicted"/>
<feature type="transmembrane region" description="Helical" evidence="1">
    <location>
        <begin position="54"/>
        <end position="80"/>
    </location>
</feature>
<accession>A0A7J9KLV9</accession>
<gene>
    <name evidence="2" type="ORF">Goshw_018412</name>
</gene>
<dbReference type="AlphaFoldDB" id="A0A7J9KLV9"/>
<evidence type="ECO:0000313" key="2">
    <source>
        <dbReference type="EMBL" id="MBA0847465.1"/>
    </source>
</evidence>